<dbReference type="STRING" id="67003.A0A1X0P5N3"/>
<evidence type="ECO:0000256" key="2">
    <source>
        <dbReference type="ARBA" id="ARBA00022664"/>
    </source>
</evidence>
<dbReference type="Gene3D" id="3.60.15.10">
    <property type="entry name" value="Ribonuclease Z/Hydroxyacylglutathione hydrolase-like"/>
    <property type="match status" value="1"/>
</dbReference>
<dbReference type="VEuPathDB" id="TriTrypDB:TM35_000054550"/>
<dbReference type="InterPro" id="IPR036866">
    <property type="entry name" value="RibonucZ/Hydroxyglut_hydro"/>
</dbReference>
<dbReference type="SMART" id="SM01027">
    <property type="entry name" value="Beta-Casp"/>
    <property type="match status" value="1"/>
</dbReference>
<accession>A0A1X0P5N3</accession>
<keyword evidence="8" id="KW-1185">Reference proteome</keyword>
<dbReference type="GeneID" id="39982890"/>
<comment type="caution">
    <text evidence="7">The sequence shown here is derived from an EMBL/GenBank/DDBJ whole genome shotgun (WGS) entry which is preliminary data.</text>
</comment>
<dbReference type="Pfam" id="PF13299">
    <property type="entry name" value="CPSF100_C"/>
    <property type="match status" value="1"/>
</dbReference>
<keyword evidence="2 4" id="KW-0507">mRNA processing</keyword>
<reference evidence="7 8" key="1">
    <citation type="submission" date="2017-03" db="EMBL/GenBank/DDBJ databases">
        <title>An alternative strategy for trypanosome survival in the mammalian bloodstream revealed through genome and transcriptome analysis of the ubiquitous bovine parasite Trypanosoma (Megatrypanum) theileri.</title>
        <authorList>
            <person name="Kelly S."/>
            <person name="Ivens A."/>
            <person name="Mott A."/>
            <person name="O'Neill E."/>
            <person name="Emms D."/>
            <person name="Macleod O."/>
            <person name="Voorheis P."/>
            <person name="Matthews J."/>
            <person name="Matthews K."/>
            <person name="Carrington M."/>
        </authorList>
    </citation>
    <scope>NUCLEOTIDE SEQUENCE [LARGE SCALE GENOMIC DNA]</scope>
    <source>
        <strain evidence="7">Edinburgh</strain>
    </source>
</reference>
<dbReference type="InterPro" id="IPR001279">
    <property type="entry name" value="Metallo-B-lactamas"/>
</dbReference>
<evidence type="ECO:0000313" key="8">
    <source>
        <dbReference type="Proteomes" id="UP000192257"/>
    </source>
</evidence>
<keyword evidence="4" id="KW-0694">RNA-binding</keyword>
<dbReference type="GO" id="GO:0005847">
    <property type="term" value="C:mRNA cleavage and polyadenylation specificity factor complex"/>
    <property type="evidence" value="ECO:0007669"/>
    <property type="project" value="InterPro"/>
</dbReference>
<keyword evidence="3 4" id="KW-0539">Nucleus</keyword>
<gene>
    <name evidence="7" type="ORF">TM35_000054550</name>
</gene>
<dbReference type="Proteomes" id="UP000192257">
    <property type="component" value="Unassembled WGS sequence"/>
</dbReference>
<dbReference type="InterPro" id="IPR025069">
    <property type="entry name" value="Cpsf2_C"/>
</dbReference>
<dbReference type="SUPFAM" id="SSF56281">
    <property type="entry name" value="Metallo-hydrolase/oxidoreductase"/>
    <property type="match status" value="1"/>
</dbReference>
<dbReference type="PANTHER" id="PTHR45922:SF1">
    <property type="entry name" value="CLEAVAGE AND POLYADENYLATION SPECIFICITY FACTOR SUBUNIT 2"/>
    <property type="match status" value="1"/>
</dbReference>
<evidence type="ECO:0000313" key="7">
    <source>
        <dbReference type="EMBL" id="ORC91859.1"/>
    </source>
</evidence>
<dbReference type="InterPro" id="IPR027075">
    <property type="entry name" value="CPSF2"/>
</dbReference>
<feature type="region of interest" description="Disordered" evidence="5">
    <location>
        <begin position="433"/>
        <end position="454"/>
    </location>
</feature>
<dbReference type="Pfam" id="PF16661">
    <property type="entry name" value="Lactamase_B_6"/>
    <property type="match status" value="1"/>
</dbReference>
<dbReference type="EMBL" id="NBCO01000005">
    <property type="protein sequence ID" value="ORC91859.1"/>
    <property type="molecule type" value="Genomic_DNA"/>
</dbReference>
<sequence>MLRASAASIKLTNLYGAPSGDTYHASDPFANLIEIDGIRILLDCGWNDTFDSHYLDKLLPYLGDVHAVLFSTSELSSCGALPFVLEHIRPGTCIAAAGSTSKIGLHGVLHPFLYLFPNSHTFQLDSGIEFEMTVDKIYSTFRSVTEPYGGKVTIRHRDVEVECYPIFTGRMLGGHGWLIKYQIDELFYCPDFSLKPSYALKRFVPPTTATLLFIDGSPLHLSGNSGKKYEEQLNTFIREVLSTLRNGKNVLIPVSVAGRGLEILTIVIRLLMEKGGDNYTVVLASMQAAELLGKASTMTEVLLDEVILSEHPLFANVVTCKTAQEVMNVTGPKVCIADGETLDYGISAELLEYFLQTEPDERENLIVLPTTPKQQTNAFTIATSSKGDVIKLQYTKRLPLGKEELEEYYIQLEYELEEQKKAMESGAYEVAAIEEDESEKDEDAGGEEEKTVEKVQQCTPGLVLPSYISFTSKHLQFPILETTIALNSASLKKMDYSYGIPVSDELQTLMRRRAPARVYSDEGPEGIQLHNDVQAEANIPSKTVLVTTNMRKNARVFMTDLSGFADSSIMRSLLKSRFSFPKKIVVIRGTIDDHRTLTQFCRSEKVMKCGENVFLPRPLGSYLELATHVYSYMVQLDPMLANTLPSSLKRVKESRSNGSWDVGWVDGVLTSSIVSSDLETEEGQPIKRLKIDSGDTQDTVFTLMGLSSETAQLCAQERESRGLQRGLFYVGEIDLHRLRDTARNEKGLRGEFHKSAPMLVFDVGVCVRKSANGNVSLSSMVSPSVFALRKTVYNQFSQIL</sequence>
<protein>
    <recommendedName>
        <fullName evidence="4">Cleavage and polyadenylation specificity factor subunit 2</fullName>
    </recommendedName>
    <alternativeName>
        <fullName evidence="4">Cleavage and polyadenylation specificity factor 100 kDa subunit</fullName>
    </alternativeName>
</protein>
<dbReference type="GO" id="GO:0006398">
    <property type="term" value="P:mRNA 3'-end processing by stem-loop binding and cleavage"/>
    <property type="evidence" value="ECO:0007669"/>
    <property type="project" value="InterPro"/>
</dbReference>
<dbReference type="AlphaFoldDB" id="A0A1X0P5N3"/>
<feature type="domain" description="Beta-Casp" evidence="6">
    <location>
        <begin position="260"/>
        <end position="381"/>
    </location>
</feature>
<dbReference type="OrthoDB" id="64353at2759"/>
<comment type="subcellular location">
    <subcellularLocation>
        <location evidence="1 4">Nucleus</location>
    </subcellularLocation>
</comment>
<name>A0A1X0P5N3_9TRYP</name>
<dbReference type="RefSeq" id="XP_028885925.1">
    <property type="nucleotide sequence ID" value="XM_029023110.1"/>
</dbReference>
<evidence type="ECO:0000256" key="5">
    <source>
        <dbReference type="SAM" id="MobiDB-lite"/>
    </source>
</evidence>
<dbReference type="InterPro" id="IPR022712">
    <property type="entry name" value="Beta_Casp"/>
</dbReference>
<proteinExistence type="inferred from homology"/>
<dbReference type="PANTHER" id="PTHR45922">
    <property type="entry name" value="CLEAVAGE AND POLYADENYLATION SPECIFICITY FACTOR SUBUNIT 2"/>
    <property type="match status" value="1"/>
</dbReference>
<evidence type="ECO:0000256" key="4">
    <source>
        <dbReference type="RuleBase" id="RU365006"/>
    </source>
</evidence>
<dbReference type="GO" id="GO:0003723">
    <property type="term" value="F:RNA binding"/>
    <property type="evidence" value="ECO:0007669"/>
    <property type="project" value="UniProtKB-KW"/>
</dbReference>
<evidence type="ECO:0000256" key="1">
    <source>
        <dbReference type="ARBA" id="ARBA00004123"/>
    </source>
</evidence>
<organism evidence="7 8">
    <name type="scientific">Trypanosoma theileri</name>
    <dbReference type="NCBI Taxonomy" id="67003"/>
    <lineage>
        <taxon>Eukaryota</taxon>
        <taxon>Discoba</taxon>
        <taxon>Euglenozoa</taxon>
        <taxon>Kinetoplastea</taxon>
        <taxon>Metakinetoplastina</taxon>
        <taxon>Trypanosomatida</taxon>
        <taxon>Trypanosomatidae</taxon>
        <taxon>Trypanosoma</taxon>
    </lineage>
</organism>
<comment type="similarity">
    <text evidence="4">Belongs to the metallo-beta-lactamase superfamily. RNA-metabolizing metallo-beta-lactamase-like family. CPSF2/YSH1 subfamily.</text>
</comment>
<evidence type="ECO:0000259" key="6">
    <source>
        <dbReference type="SMART" id="SM01027"/>
    </source>
</evidence>
<evidence type="ECO:0000256" key="3">
    <source>
        <dbReference type="ARBA" id="ARBA00023242"/>
    </source>
</evidence>
<feature type="compositionally biased region" description="Acidic residues" evidence="5">
    <location>
        <begin position="433"/>
        <end position="446"/>
    </location>
</feature>